<keyword evidence="3 7" id="KW-0328">Glycosyltransferase</keyword>
<comment type="subunit">
    <text evidence="7">Homodimer.</text>
</comment>
<dbReference type="InterPro" id="IPR006273">
    <property type="entry name" value="Orotate_PRibTrfase_bac"/>
</dbReference>
<sequence length="190" mass="20739">MSRVFEIMRECGALLKGHFLLSSGRHSGEYCQCAKLFVNTEMGAEVMAVVAEKVKASDLHVDKIVGPAMGGILPAYELSRQLGKPNVFTERVDGKMALRRGFAIEKGEKVLIVEDVVTTGKSSLETAEVIKELGGEVVGIACVIDRKSSKLSMPIFSAEEIYIESYEAENCPICKEGKIEINKPGSRKIK</sequence>
<dbReference type="GO" id="GO:0019856">
    <property type="term" value="P:pyrimidine nucleobase biosynthetic process"/>
    <property type="evidence" value="ECO:0007669"/>
    <property type="project" value="InterPro"/>
</dbReference>
<name>A0A9J6P1C6_9CLOT</name>
<evidence type="ECO:0000256" key="7">
    <source>
        <dbReference type="HAMAP-Rule" id="MF_01208"/>
    </source>
</evidence>
<dbReference type="GO" id="GO:0000287">
    <property type="term" value="F:magnesium ion binding"/>
    <property type="evidence" value="ECO:0007669"/>
    <property type="project" value="UniProtKB-UniRule"/>
</dbReference>
<dbReference type="Gene3D" id="3.40.50.2020">
    <property type="match status" value="1"/>
</dbReference>
<dbReference type="GO" id="GO:0044205">
    <property type="term" value="P:'de novo' UMP biosynthetic process"/>
    <property type="evidence" value="ECO:0007669"/>
    <property type="project" value="UniProtKB-UniRule"/>
</dbReference>
<dbReference type="GO" id="GO:0004588">
    <property type="term" value="F:orotate phosphoribosyltransferase activity"/>
    <property type="evidence" value="ECO:0007669"/>
    <property type="project" value="UniProtKB-UniRule"/>
</dbReference>
<comment type="cofactor">
    <cofactor evidence="7">
        <name>Mg(2+)</name>
        <dbReference type="ChEBI" id="CHEBI:18420"/>
    </cofactor>
</comment>
<comment type="pathway">
    <text evidence="1 7">Pyrimidine metabolism; UMP biosynthesis via de novo pathway; UMP from orotate: step 1/2.</text>
</comment>
<dbReference type="EMBL" id="JAGSOJ010000002">
    <property type="protein sequence ID" value="MCM1990463.1"/>
    <property type="molecule type" value="Genomic_DNA"/>
</dbReference>
<dbReference type="Pfam" id="PF00156">
    <property type="entry name" value="Pribosyltran"/>
    <property type="match status" value="1"/>
</dbReference>
<evidence type="ECO:0000313" key="9">
    <source>
        <dbReference type="EMBL" id="MCM1990463.1"/>
    </source>
</evidence>
<dbReference type="NCBIfam" id="TIGR01367">
    <property type="entry name" value="pyrE_Therm"/>
    <property type="match status" value="1"/>
</dbReference>
<dbReference type="CDD" id="cd06223">
    <property type="entry name" value="PRTases_typeI"/>
    <property type="match status" value="1"/>
</dbReference>
<evidence type="ECO:0000313" key="10">
    <source>
        <dbReference type="Proteomes" id="UP001056429"/>
    </source>
</evidence>
<feature type="binding site" evidence="7">
    <location>
        <position position="146"/>
    </location>
    <ligand>
        <name>orotate</name>
        <dbReference type="ChEBI" id="CHEBI:30839"/>
    </ligand>
</feature>
<feature type="binding site" evidence="7">
    <location>
        <position position="118"/>
    </location>
    <ligand>
        <name>orotate</name>
        <dbReference type="ChEBI" id="CHEBI:30839"/>
    </ligand>
</feature>
<reference evidence="9" key="1">
    <citation type="journal article" date="2021" name="mSystems">
        <title>Bacteria and Archaea Synergistically Convert Glycine Betaine to Biogenic Methane in the Formosa Cold Seep of the South China Sea.</title>
        <authorList>
            <person name="Li L."/>
            <person name="Zhang W."/>
            <person name="Zhang S."/>
            <person name="Song L."/>
            <person name="Sun Q."/>
            <person name="Zhang H."/>
            <person name="Xiang H."/>
            <person name="Dong X."/>
        </authorList>
    </citation>
    <scope>NUCLEOTIDE SEQUENCE</scope>
    <source>
        <strain evidence="9">ZWT</strain>
    </source>
</reference>
<dbReference type="RefSeq" id="WP_250859495.1">
    <property type="nucleotide sequence ID" value="NZ_JAGSOJ010000002.1"/>
</dbReference>
<proteinExistence type="inferred from homology"/>
<protein>
    <recommendedName>
        <fullName evidence="2 7">Orotate phosphoribosyltransferase</fullName>
        <shortName evidence="7">OPRT</shortName>
        <shortName evidence="7">OPRTase</shortName>
        <ecNumber evidence="2 7">2.4.2.10</ecNumber>
    </recommendedName>
</protein>
<dbReference type="EC" id="2.4.2.10" evidence="2 7"/>
<dbReference type="HAMAP" id="MF_01208">
    <property type="entry name" value="PyrE"/>
    <property type="match status" value="1"/>
</dbReference>
<dbReference type="PANTHER" id="PTHR19278:SF9">
    <property type="entry name" value="URIDINE 5'-MONOPHOSPHATE SYNTHASE"/>
    <property type="match status" value="1"/>
</dbReference>
<evidence type="ECO:0000256" key="6">
    <source>
        <dbReference type="ARBA" id="ARBA00022975"/>
    </source>
</evidence>
<dbReference type="InterPro" id="IPR023031">
    <property type="entry name" value="OPRT"/>
</dbReference>
<evidence type="ECO:0000256" key="1">
    <source>
        <dbReference type="ARBA" id="ARBA00004889"/>
    </source>
</evidence>
<keyword evidence="6 7" id="KW-0665">Pyrimidine biosynthesis</keyword>
<evidence type="ECO:0000256" key="3">
    <source>
        <dbReference type="ARBA" id="ARBA00022676"/>
    </source>
</evidence>
<dbReference type="PANTHER" id="PTHR19278">
    <property type="entry name" value="OROTATE PHOSPHORIBOSYLTRANSFERASE"/>
    <property type="match status" value="1"/>
</dbReference>
<dbReference type="Proteomes" id="UP001056429">
    <property type="component" value="Unassembled WGS sequence"/>
</dbReference>
<feature type="domain" description="Phosphoribosyltransferase" evidence="8">
    <location>
        <begin position="41"/>
        <end position="150"/>
    </location>
</feature>
<organism evidence="9 10">
    <name type="scientific">Oceanirhabdus seepicola</name>
    <dbReference type="NCBI Taxonomy" id="2828781"/>
    <lineage>
        <taxon>Bacteria</taxon>
        <taxon>Bacillati</taxon>
        <taxon>Bacillota</taxon>
        <taxon>Clostridia</taxon>
        <taxon>Eubacteriales</taxon>
        <taxon>Clostridiaceae</taxon>
        <taxon>Oceanirhabdus</taxon>
    </lineage>
</organism>
<feature type="binding site" description="in other chain" evidence="7">
    <location>
        <begin position="114"/>
        <end position="122"/>
    </location>
    <ligand>
        <name>5-phospho-alpha-D-ribose 1-diphosphate</name>
        <dbReference type="ChEBI" id="CHEBI:58017"/>
        <note>ligand shared between dimeric partners</note>
    </ligand>
</feature>
<comment type="caution">
    <text evidence="9">The sequence shown here is derived from an EMBL/GenBank/DDBJ whole genome shotgun (WGS) entry which is preliminary data.</text>
</comment>
<evidence type="ECO:0000256" key="5">
    <source>
        <dbReference type="ARBA" id="ARBA00022842"/>
    </source>
</evidence>
<comment type="function">
    <text evidence="7">Catalyzes the transfer of a ribosyl phosphate group from 5-phosphoribose 1-diphosphate to orotate, leading to the formation of orotidine monophosphate (OMP).</text>
</comment>
<dbReference type="AlphaFoldDB" id="A0A9J6P1C6"/>
<evidence type="ECO:0000259" key="8">
    <source>
        <dbReference type="Pfam" id="PF00156"/>
    </source>
</evidence>
<accession>A0A9J6P1C6</accession>
<comment type="catalytic activity">
    <reaction evidence="7">
        <text>orotidine 5'-phosphate + diphosphate = orotate + 5-phospho-alpha-D-ribose 1-diphosphate</text>
        <dbReference type="Rhea" id="RHEA:10380"/>
        <dbReference type="ChEBI" id="CHEBI:30839"/>
        <dbReference type="ChEBI" id="CHEBI:33019"/>
        <dbReference type="ChEBI" id="CHEBI:57538"/>
        <dbReference type="ChEBI" id="CHEBI:58017"/>
        <dbReference type="EC" id="2.4.2.10"/>
    </reaction>
</comment>
<dbReference type="InterPro" id="IPR000836">
    <property type="entry name" value="PRTase_dom"/>
</dbReference>
<evidence type="ECO:0000256" key="4">
    <source>
        <dbReference type="ARBA" id="ARBA00022679"/>
    </source>
</evidence>
<dbReference type="SUPFAM" id="SSF53271">
    <property type="entry name" value="PRTase-like"/>
    <property type="match status" value="1"/>
</dbReference>
<feature type="binding site" evidence="7">
    <location>
        <position position="91"/>
    </location>
    <ligand>
        <name>5-phospho-alpha-D-ribose 1-diphosphate</name>
        <dbReference type="ChEBI" id="CHEBI:58017"/>
        <note>ligand shared between dimeric partners</note>
    </ligand>
</feature>
<reference evidence="9" key="2">
    <citation type="submission" date="2021-04" db="EMBL/GenBank/DDBJ databases">
        <authorList>
            <person name="Dong X."/>
        </authorList>
    </citation>
    <scope>NUCLEOTIDE SEQUENCE</scope>
    <source>
        <strain evidence="9">ZWT</strain>
    </source>
</reference>
<dbReference type="InterPro" id="IPR029057">
    <property type="entry name" value="PRTase-like"/>
</dbReference>
<gene>
    <name evidence="7 9" type="primary">pyrE</name>
    <name evidence="9" type="ORF">KDK92_12095</name>
</gene>
<keyword evidence="5 7" id="KW-0460">Magnesium</keyword>
<comment type="similarity">
    <text evidence="7">Belongs to the purine/pyrimidine phosphoribosyltransferase family. PyrE subfamily.</text>
</comment>
<keyword evidence="10" id="KW-1185">Reference proteome</keyword>
<keyword evidence="4 7" id="KW-0808">Transferase</keyword>
<evidence type="ECO:0000256" key="2">
    <source>
        <dbReference type="ARBA" id="ARBA00011971"/>
    </source>
</evidence>
<comment type="caution">
    <text evidence="7">Lacks conserved residue(s) required for the propagation of feature annotation.</text>
</comment>